<organism evidence="2 3">
    <name type="scientific">Paenibacillus hodogayensis</name>
    <dbReference type="NCBI Taxonomy" id="279208"/>
    <lineage>
        <taxon>Bacteria</taxon>
        <taxon>Bacillati</taxon>
        <taxon>Bacillota</taxon>
        <taxon>Bacilli</taxon>
        <taxon>Bacillales</taxon>
        <taxon>Paenibacillaceae</taxon>
        <taxon>Paenibacillus</taxon>
    </lineage>
</organism>
<proteinExistence type="predicted"/>
<keyword evidence="3" id="KW-1185">Reference proteome</keyword>
<dbReference type="RefSeq" id="WP_344908896.1">
    <property type="nucleotide sequence ID" value="NZ_BAAAYO010000006.1"/>
</dbReference>
<comment type="caution">
    <text evidence="2">The sequence shown here is derived from an EMBL/GenBank/DDBJ whole genome shotgun (WGS) entry which is preliminary data.</text>
</comment>
<dbReference type="EMBL" id="JBHMAG010000018">
    <property type="protein sequence ID" value="MFB9755835.1"/>
    <property type="molecule type" value="Genomic_DNA"/>
</dbReference>
<evidence type="ECO:0000256" key="1">
    <source>
        <dbReference type="SAM" id="MobiDB-lite"/>
    </source>
</evidence>
<name>A0ABV5W5I6_9BACL</name>
<gene>
    <name evidence="2" type="ORF">ACFFNY_30000</name>
</gene>
<evidence type="ECO:0000313" key="3">
    <source>
        <dbReference type="Proteomes" id="UP001589619"/>
    </source>
</evidence>
<evidence type="ECO:0000313" key="2">
    <source>
        <dbReference type="EMBL" id="MFB9755835.1"/>
    </source>
</evidence>
<dbReference type="Proteomes" id="UP001589619">
    <property type="component" value="Unassembled WGS sequence"/>
</dbReference>
<protein>
    <submittedName>
        <fullName evidence="2">Uncharacterized protein</fullName>
    </submittedName>
</protein>
<accession>A0ABV5W5I6</accession>
<reference evidence="2 3" key="1">
    <citation type="submission" date="2024-09" db="EMBL/GenBank/DDBJ databases">
        <authorList>
            <person name="Sun Q."/>
            <person name="Mori K."/>
        </authorList>
    </citation>
    <scope>NUCLEOTIDE SEQUENCE [LARGE SCALE GENOMIC DNA]</scope>
    <source>
        <strain evidence="2 3">JCM 12520</strain>
    </source>
</reference>
<sequence length="56" mass="6296">MKTLTWSAELQPVVRGYKKQKKNESAITLAKQEQKSLEKALGNTNSSELDGPGNWY</sequence>
<feature type="region of interest" description="Disordered" evidence="1">
    <location>
        <begin position="36"/>
        <end position="56"/>
    </location>
</feature>